<evidence type="ECO:0000256" key="2">
    <source>
        <dbReference type="ARBA" id="ARBA00022630"/>
    </source>
</evidence>
<dbReference type="SUPFAM" id="SSF56176">
    <property type="entry name" value="FAD-binding/transporter-associated domain-like"/>
    <property type="match status" value="1"/>
</dbReference>
<dbReference type="PANTHER" id="PTHR42973:SF53">
    <property type="entry name" value="FAD-BINDING PCMH-TYPE DOMAIN-CONTAINING PROTEIN-RELATED"/>
    <property type="match status" value="1"/>
</dbReference>
<dbReference type="GO" id="GO:0071949">
    <property type="term" value="F:FAD binding"/>
    <property type="evidence" value="ECO:0007669"/>
    <property type="project" value="InterPro"/>
</dbReference>
<keyword evidence="5" id="KW-0732">Signal</keyword>
<organism evidence="7 8">
    <name type="scientific">Verticillium longisporum</name>
    <name type="common">Verticillium dahliae var. longisporum</name>
    <dbReference type="NCBI Taxonomy" id="100787"/>
    <lineage>
        <taxon>Eukaryota</taxon>
        <taxon>Fungi</taxon>
        <taxon>Dikarya</taxon>
        <taxon>Ascomycota</taxon>
        <taxon>Pezizomycotina</taxon>
        <taxon>Sordariomycetes</taxon>
        <taxon>Hypocreomycetidae</taxon>
        <taxon>Glomerellales</taxon>
        <taxon>Plectosphaerellaceae</taxon>
        <taxon>Verticillium</taxon>
    </lineage>
</organism>
<feature type="chain" id="PRO_5002565440" description="FAD-binding PCMH-type domain-containing protein" evidence="5">
    <location>
        <begin position="21"/>
        <end position="519"/>
    </location>
</feature>
<evidence type="ECO:0000256" key="5">
    <source>
        <dbReference type="SAM" id="SignalP"/>
    </source>
</evidence>
<dbReference type="GO" id="GO:0016491">
    <property type="term" value="F:oxidoreductase activity"/>
    <property type="evidence" value="ECO:0007669"/>
    <property type="project" value="UniProtKB-KW"/>
</dbReference>
<evidence type="ECO:0000313" key="8">
    <source>
        <dbReference type="Proteomes" id="UP000044602"/>
    </source>
</evidence>
<dbReference type="InterPro" id="IPR016166">
    <property type="entry name" value="FAD-bd_PCMH"/>
</dbReference>
<dbReference type="InterPro" id="IPR006094">
    <property type="entry name" value="Oxid_FAD_bind_N"/>
</dbReference>
<name>A0A0G4KCG8_VERLO</name>
<evidence type="ECO:0000256" key="1">
    <source>
        <dbReference type="ARBA" id="ARBA00005466"/>
    </source>
</evidence>
<feature type="domain" description="FAD-binding PCMH-type" evidence="6">
    <location>
        <begin position="75"/>
        <end position="246"/>
    </location>
</feature>
<dbReference type="Pfam" id="PF01565">
    <property type="entry name" value="FAD_binding_4"/>
    <property type="match status" value="1"/>
</dbReference>
<dbReference type="EMBL" id="CVQH01000001">
    <property type="protein sequence ID" value="CRJ80342.1"/>
    <property type="molecule type" value="Genomic_DNA"/>
</dbReference>
<dbReference type="PANTHER" id="PTHR42973">
    <property type="entry name" value="BINDING OXIDOREDUCTASE, PUTATIVE (AFU_ORTHOLOGUE AFUA_1G17690)-RELATED"/>
    <property type="match status" value="1"/>
</dbReference>
<feature type="signal peptide" evidence="5">
    <location>
        <begin position="1"/>
        <end position="20"/>
    </location>
</feature>
<evidence type="ECO:0000259" key="6">
    <source>
        <dbReference type="PROSITE" id="PS51387"/>
    </source>
</evidence>
<dbReference type="Proteomes" id="UP000044602">
    <property type="component" value="Unassembled WGS sequence"/>
</dbReference>
<dbReference type="AlphaFoldDB" id="A0A0G4KCG8"/>
<comment type="similarity">
    <text evidence="1">Belongs to the oxygen-dependent FAD-linked oxidoreductase family.</text>
</comment>
<keyword evidence="4" id="KW-0560">Oxidoreductase</keyword>
<evidence type="ECO:0000256" key="4">
    <source>
        <dbReference type="ARBA" id="ARBA00023002"/>
    </source>
</evidence>
<keyword evidence="8" id="KW-1185">Reference proteome</keyword>
<evidence type="ECO:0000313" key="7">
    <source>
        <dbReference type="EMBL" id="CRJ80342.1"/>
    </source>
</evidence>
<dbReference type="STRING" id="100787.A0A0G4KCG8"/>
<sequence length="519" mass="55579">MLGNMKSLIVLGYAAAAALAGVTPAVHYEREADIGPRTLSFLGCAALKLVHPAKVFYPGDAVYEAENKAFWSNTQLMNPKCIFRPVNAEDVSAGILNSRLTQTKFAVRGGAHTAIKGFNSIDDGVLMVLSNLTTLAVSSDRKSVQVGPGYKWGAVYKYLEHYDVAVAGGRLAPVGVPGLLLAGGVSFYGNQAGWAADNVLEYEVVLSSGRVVKASASENTDLFWALKGGSNNFGIVTKFTLRTFPSKRVFAGAYTVGGDDIDAFLQAIANYSAFNTDPLSHIVPMVVPSDAENSVGSAILFYDSETETRPACFEPFFAIPAIANTLAFKTVADFAVEVGGLVVDQINDVFVAGSTVGKNYNELLEGIQISHDVFISQLPSLYASVPLEDLVLVSINWQPITPLWQSASGRANPGGNALGIDVQNKGTLMAWAEVVEWRSAKYEAAVNKWVESTTKAINDATKAAGLFDAFNYMGEAAAFQEVFPGYGAASAKKLLDISRKYDPMRVFQRLLPGGFKIGW</sequence>
<protein>
    <recommendedName>
        <fullName evidence="6">FAD-binding PCMH-type domain-containing protein</fullName>
    </recommendedName>
</protein>
<dbReference type="InterPro" id="IPR036318">
    <property type="entry name" value="FAD-bd_PCMH-like_sf"/>
</dbReference>
<keyword evidence="2" id="KW-0285">Flavoprotein</keyword>
<dbReference type="InterPro" id="IPR050416">
    <property type="entry name" value="FAD-linked_Oxidoreductase"/>
</dbReference>
<dbReference type="Gene3D" id="3.30.465.10">
    <property type="match status" value="1"/>
</dbReference>
<proteinExistence type="inferred from homology"/>
<dbReference type="PROSITE" id="PS51387">
    <property type="entry name" value="FAD_PCMH"/>
    <property type="match status" value="1"/>
</dbReference>
<accession>A0A0G4KCG8</accession>
<dbReference type="InterPro" id="IPR016169">
    <property type="entry name" value="FAD-bd_PCMH_sub2"/>
</dbReference>
<evidence type="ECO:0000256" key="3">
    <source>
        <dbReference type="ARBA" id="ARBA00022827"/>
    </source>
</evidence>
<gene>
    <name evidence="7" type="ORF">BN1708_000221</name>
</gene>
<keyword evidence="3" id="KW-0274">FAD</keyword>
<reference evidence="7 8" key="1">
    <citation type="submission" date="2015-05" db="EMBL/GenBank/DDBJ databases">
        <authorList>
            <person name="Wang D.B."/>
            <person name="Wang M."/>
        </authorList>
    </citation>
    <scope>NUCLEOTIDE SEQUENCE [LARGE SCALE GENOMIC DNA]</scope>
    <source>
        <strain evidence="7">VL1</strain>
    </source>
</reference>